<organism evidence="1 2">
    <name type="scientific">Mesorhizobium shonense</name>
    <dbReference type="NCBI Taxonomy" id="1209948"/>
    <lineage>
        <taxon>Bacteria</taxon>
        <taxon>Pseudomonadati</taxon>
        <taxon>Pseudomonadota</taxon>
        <taxon>Alphaproteobacteria</taxon>
        <taxon>Hyphomicrobiales</taxon>
        <taxon>Phyllobacteriaceae</taxon>
        <taxon>Mesorhizobium</taxon>
    </lineage>
</organism>
<proteinExistence type="predicted"/>
<accession>A0ABV2HWX5</accession>
<keyword evidence="2" id="KW-1185">Reference proteome</keyword>
<evidence type="ECO:0000313" key="1">
    <source>
        <dbReference type="EMBL" id="MET3595130.1"/>
    </source>
</evidence>
<name>A0ABV2HWX5_9HYPH</name>
<evidence type="ECO:0000313" key="2">
    <source>
        <dbReference type="Proteomes" id="UP001549036"/>
    </source>
</evidence>
<comment type="caution">
    <text evidence="1">The sequence shown here is derived from an EMBL/GenBank/DDBJ whole genome shotgun (WGS) entry which is preliminary data.</text>
</comment>
<dbReference type="EMBL" id="JBEPLM010000009">
    <property type="protein sequence ID" value="MET3595130.1"/>
    <property type="molecule type" value="Genomic_DNA"/>
</dbReference>
<protein>
    <submittedName>
        <fullName evidence="1">Uncharacterized protein</fullName>
    </submittedName>
</protein>
<dbReference type="Proteomes" id="UP001549036">
    <property type="component" value="Unassembled WGS sequence"/>
</dbReference>
<gene>
    <name evidence="1" type="ORF">ABID26_004542</name>
</gene>
<sequence>MRTDPDPVPPHKTAAEAMMAKTTKQDVLFPVGHTSFLTNEAEHLRLEKQLFSIKDDFLYACITYGEGLEDKPFSGFTRTKGLGYAFLAFFAQRAFGVHRFPFFPDRNACDSLTDRQRKTVIDCVQMLSAERVNAICNELIDIHQHALNLLQEKGVDEVHLTRKIRDGGDCPVSGENYAQTIMTLKKAAQVMGLDTIQLEMDVLNSWGDDTGYSFFPILLRQSIPAKDVLYFSNMIANRDAPVGGHRMAVEQAEWVVLNRSPTGVMACAIDDIVFDESLYEQSKTWSRHQYARFLENHTPFAFRNAHRIDERYASRTLGWRLTRAGRLKYLFAALSPFGCLRD</sequence>
<reference evidence="1 2" key="1">
    <citation type="submission" date="2024-06" db="EMBL/GenBank/DDBJ databases">
        <title>Genomic Encyclopedia of Type Strains, Phase IV (KMG-IV): sequencing the most valuable type-strain genomes for metagenomic binning, comparative biology and taxonomic classification.</title>
        <authorList>
            <person name="Goeker M."/>
        </authorList>
    </citation>
    <scope>NUCLEOTIDE SEQUENCE [LARGE SCALE GENOMIC DNA]</scope>
    <source>
        <strain evidence="1 2">DSM 29846</strain>
    </source>
</reference>
<dbReference type="RefSeq" id="WP_354416460.1">
    <property type="nucleotide sequence ID" value="NZ_JBEPLM010000009.1"/>
</dbReference>